<dbReference type="OrthoDB" id="5346950at2"/>
<feature type="transmembrane region" description="Helical" evidence="1">
    <location>
        <begin position="46"/>
        <end position="65"/>
    </location>
</feature>
<accession>A0A1L9BD08</accession>
<evidence type="ECO:0000256" key="1">
    <source>
        <dbReference type="SAM" id="Phobius"/>
    </source>
</evidence>
<gene>
    <name evidence="2" type="ORF">BON30_13910</name>
</gene>
<protein>
    <submittedName>
        <fullName evidence="2">Na+/H+ antiporter subunit G</fullName>
    </submittedName>
</protein>
<keyword evidence="3" id="KW-1185">Reference proteome</keyword>
<dbReference type="PANTHER" id="PTHR34703:SF1">
    <property type="entry name" value="ANTIPORTER SUBUNIT MNHG2-RELATED"/>
    <property type="match status" value="1"/>
</dbReference>
<sequence length="118" mass="12743">MNTWAPLWVDALTAVLVVVGALAALIGSFGVLRLKSFFQRVHAPTLGATLGTWGFTLATAVQVSFERGQLYLHALLIAVFIALTVPVTTVLLMRAAVFRGRTRGEEIPVPSTDEPPRE</sequence>
<reference evidence="3" key="1">
    <citation type="submission" date="2016-11" db="EMBL/GenBank/DDBJ databases">
        <authorList>
            <person name="Shukria A."/>
            <person name="Stevens D.C."/>
        </authorList>
    </citation>
    <scope>NUCLEOTIDE SEQUENCE [LARGE SCALE GENOMIC DNA]</scope>
    <source>
        <strain evidence="3">Cbfe23</strain>
    </source>
</reference>
<dbReference type="EMBL" id="MPIN01000003">
    <property type="protein sequence ID" value="OJH40150.1"/>
    <property type="molecule type" value="Genomic_DNA"/>
</dbReference>
<name>A0A1L9BD08_9BACT</name>
<dbReference type="STRING" id="83449.BON30_13910"/>
<feature type="transmembrane region" description="Helical" evidence="1">
    <location>
        <begin position="71"/>
        <end position="93"/>
    </location>
</feature>
<keyword evidence="1" id="KW-1133">Transmembrane helix</keyword>
<dbReference type="GO" id="GO:0015385">
    <property type="term" value="F:sodium:proton antiporter activity"/>
    <property type="evidence" value="ECO:0007669"/>
    <property type="project" value="TreeGrafter"/>
</dbReference>
<keyword evidence="1" id="KW-0812">Transmembrane</keyword>
<reference evidence="2 3" key="2">
    <citation type="submission" date="2016-12" db="EMBL/GenBank/DDBJ databases">
        <title>Draft Genome Sequence of Cystobacter ferrugineus Strain Cbfe23.</title>
        <authorList>
            <person name="Akbar S."/>
            <person name="Dowd S.E."/>
            <person name="Stevens D.C."/>
        </authorList>
    </citation>
    <scope>NUCLEOTIDE SEQUENCE [LARGE SCALE GENOMIC DNA]</scope>
    <source>
        <strain evidence="2 3">Cbfe23</strain>
    </source>
</reference>
<feature type="transmembrane region" description="Helical" evidence="1">
    <location>
        <begin position="12"/>
        <end position="34"/>
    </location>
</feature>
<keyword evidence="1" id="KW-0472">Membrane</keyword>
<dbReference type="PANTHER" id="PTHR34703">
    <property type="entry name" value="ANTIPORTER SUBUNIT MNHG2-RELATED"/>
    <property type="match status" value="1"/>
</dbReference>
<proteinExistence type="predicted"/>
<organism evidence="2 3">
    <name type="scientific">Cystobacter ferrugineus</name>
    <dbReference type="NCBI Taxonomy" id="83449"/>
    <lineage>
        <taxon>Bacteria</taxon>
        <taxon>Pseudomonadati</taxon>
        <taxon>Myxococcota</taxon>
        <taxon>Myxococcia</taxon>
        <taxon>Myxococcales</taxon>
        <taxon>Cystobacterineae</taxon>
        <taxon>Archangiaceae</taxon>
        <taxon>Cystobacter</taxon>
    </lineage>
</organism>
<comment type="caution">
    <text evidence="2">The sequence shown here is derived from an EMBL/GenBank/DDBJ whole genome shotgun (WGS) entry which is preliminary data.</text>
</comment>
<evidence type="ECO:0000313" key="2">
    <source>
        <dbReference type="EMBL" id="OJH40150.1"/>
    </source>
</evidence>
<dbReference type="AlphaFoldDB" id="A0A1L9BD08"/>
<dbReference type="Proteomes" id="UP000182229">
    <property type="component" value="Unassembled WGS sequence"/>
</dbReference>
<dbReference type="RefSeq" id="WP_071898785.1">
    <property type="nucleotide sequence ID" value="NZ_MPIN01000003.1"/>
</dbReference>
<dbReference type="InterPro" id="IPR005133">
    <property type="entry name" value="PhaG_MnhG_YufB"/>
</dbReference>
<dbReference type="Pfam" id="PF03334">
    <property type="entry name" value="PhaG_MnhG_YufB"/>
    <property type="match status" value="1"/>
</dbReference>
<dbReference type="NCBIfam" id="TIGR01300">
    <property type="entry name" value="CPA3_mnhG_phaG"/>
    <property type="match status" value="1"/>
</dbReference>
<evidence type="ECO:0000313" key="3">
    <source>
        <dbReference type="Proteomes" id="UP000182229"/>
    </source>
</evidence>